<dbReference type="GO" id="GO:0004852">
    <property type="term" value="F:uroporphyrinogen-III synthase activity"/>
    <property type="evidence" value="ECO:0007669"/>
    <property type="project" value="InterPro"/>
</dbReference>
<dbReference type="STRING" id="1121884.SAMN02745131_02446"/>
<dbReference type="InterPro" id="IPR039793">
    <property type="entry name" value="UROS/Hem4"/>
</dbReference>
<dbReference type="GO" id="GO:0005829">
    <property type="term" value="C:cytosol"/>
    <property type="evidence" value="ECO:0007669"/>
    <property type="project" value="TreeGrafter"/>
</dbReference>
<evidence type="ECO:0000313" key="2">
    <source>
        <dbReference type="EMBL" id="SHF36381.1"/>
    </source>
</evidence>
<dbReference type="Proteomes" id="UP000184048">
    <property type="component" value="Unassembled WGS sequence"/>
</dbReference>
<dbReference type="InterPro" id="IPR003754">
    <property type="entry name" value="4pyrrol_synth_uPrphyn_synth"/>
</dbReference>
<sequence>METIRVLSTKKLLPEIVEEAKENGIEITEQEAIAVHPILKEEKQEQLLSWFHRYTSQPIVFTSANAVSSLEHYLGKYLRGDKTRLQVFCLSGRTKEAVLEAFPIANIAGVAPSARALAKLILAKGINEVFFFCGNKRRDELPGLLKQNGVVAHEIVVYETVPTPCIATEEMDAILFFSPSAADSFFSVNQPKKNIICFAVGETTADSILKYSGNTIIISDTPSQEGMLKALIAYKNLNTHPDN</sequence>
<organism evidence="2 3">
    <name type="scientific">Flavisolibacter ginsengisoli DSM 18119</name>
    <dbReference type="NCBI Taxonomy" id="1121884"/>
    <lineage>
        <taxon>Bacteria</taxon>
        <taxon>Pseudomonadati</taxon>
        <taxon>Bacteroidota</taxon>
        <taxon>Chitinophagia</taxon>
        <taxon>Chitinophagales</taxon>
        <taxon>Chitinophagaceae</taxon>
        <taxon>Flavisolibacter</taxon>
    </lineage>
</organism>
<dbReference type="PANTHER" id="PTHR12390:SF0">
    <property type="entry name" value="UROPORPHYRINOGEN-III SYNTHASE"/>
    <property type="match status" value="1"/>
</dbReference>
<gene>
    <name evidence="2" type="ORF">SAMN02745131_02446</name>
</gene>
<dbReference type="GO" id="GO:0006780">
    <property type="term" value="P:uroporphyrinogen III biosynthetic process"/>
    <property type="evidence" value="ECO:0007669"/>
    <property type="project" value="InterPro"/>
</dbReference>
<protein>
    <submittedName>
        <fullName evidence="2">Uroporphyrinogen-III synthase</fullName>
    </submittedName>
</protein>
<dbReference type="RefSeq" id="WP_072835602.1">
    <property type="nucleotide sequence ID" value="NZ_FQUU01000009.1"/>
</dbReference>
<accession>A0A1M5B1E3</accession>
<dbReference type="PANTHER" id="PTHR12390">
    <property type="entry name" value="UROPORPHYRINOGEN III SYNTHASE"/>
    <property type="match status" value="1"/>
</dbReference>
<evidence type="ECO:0000259" key="1">
    <source>
        <dbReference type="Pfam" id="PF02602"/>
    </source>
</evidence>
<reference evidence="2 3" key="1">
    <citation type="submission" date="2016-11" db="EMBL/GenBank/DDBJ databases">
        <authorList>
            <person name="Jaros S."/>
            <person name="Januszkiewicz K."/>
            <person name="Wedrychowicz H."/>
        </authorList>
    </citation>
    <scope>NUCLEOTIDE SEQUENCE [LARGE SCALE GENOMIC DNA]</scope>
    <source>
        <strain evidence="2 3">DSM 18119</strain>
    </source>
</reference>
<dbReference type="AlphaFoldDB" id="A0A1M5B1E3"/>
<name>A0A1M5B1E3_9BACT</name>
<dbReference type="Pfam" id="PF02602">
    <property type="entry name" value="HEM4"/>
    <property type="match status" value="1"/>
</dbReference>
<dbReference type="OrthoDB" id="1523900at2"/>
<evidence type="ECO:0000313" key="3">
    <source>
        <dbReference type="Proteomes" id="UP000184048"/>
    </source>
</evidence>
<proteinExistence type="predicted"/>
<feature type="domain" description="Tetrapyrrole biosynthesis uroporphyrinogen III synthase" evidence="1">
    <location>
        <begin position="15"/>
        <end position="228"/>
    </location>
</feature>
<dbReference type="CDD" id="cd06578">
    <property type="entry name" value="HemD"/>
    <property type="match status" value="1"/>
</dbReference>
<dbReference type="Gene3D" id="3.40.50.10090">
    <property type="match status" value="2"/>
</dbReference>
<keyword evidence="3" id="KW-1185">Reference proteome</keyword>
<dbReference type="EMBL" id="FQUU01000009">
    <property type="protein sequence ID" value="SHF36381.1"/>
    <property type="molecule type" value="Genomic_DNA"/>
</dbReference>
<dbReference type="SUPFAM" id="SSF69618">
    <property type="entry name" value="HemD-like"/>
    <property type="match status" value="1"/>
</dbReference>
<dbReference type="InterPro" id="IPR036108">
    <property type="entry name" value="4pyrrol_syn_uPrphyn_synt_sf"/>
</dbReference>